<accession>A0A383A9Y4</accession>
<name>A0A383A9Y4_9ZZZZ</name>
<evidence type="ECO:0000313" key="1">
    <source>
        <dbReference type="EMBL" id="SVE04431.1"/>
    </source>
</evidence>
<proteinExistence type="predicted"/>
<protein>
    <submittedName>
        <fullName evidence="1">Uncharacterized protein</fullName>
    </submittedName>
</protein>
<reference evidence="1" key="1">
    <citation type="submission" date="2018-05" db="EMBL/GenBank/DDBJ databases">
        <authorList>
            <person name="Lanie J.A."/>
            <person name="Ng W.-L."/>
            <person name="Kazmierczak K.M."/>
            <person name="Andrzejewski T.M."/>
            <person name="Davidsen T.M."/>
            <person name="Wayne K.J."/>
            <person name="Tettelin H."/>
            <person name="Glass J.I."/>
            <person name="Rusch D."/>
            <person name="Podicherti R."/>
            <person name="Tsui H.-C.T."/>
            <person name="Winkler M.E."/>
        </authorList>
    </citation>
    <scope>NUCLEOTIDE SEQUENCE</scope>
</reference>
<gene>
    <name evidence="1" type="ORF">METZ01_LOCUS457285</name>
</gene>
<dbReference type="EMBL" id="UINC01190324">
    <property type="protein sequence ID" value="SVE04431.1"/>
    <property type="molecule type" value="Genomic_DNA"/>
</dbReference>
<feature type="non-terminal residue" evidence="1">
    <location>
        <position position="40"/>
    </location>
</feature>
<organism evidence="1">
    <name type="scientific">marine metagenome</name>
    <dbReference type="NCBI Taxonomy" id="408172"/>
    <lineage>
        <taxon>unclassified sequences</taxon>
        <taxon>metagenomes</taxon>
        <taxon>ecological metagenomes</taxon>
    </lineage>
</organism>
<dbReference type="AlphaFoldDB" id="A0A383A9Y4"/>
<sequence>MEQLLLKMDDKSDVKVIAASAYNFRIELVKKVGKDDILGL</sequence>